<dbReference type="AlphaFoldDB" id="A0A7C6A9Z2"/>
<accession>A0A7C6A9Z2</accession>
<dbReference type="EMBL" id="DTLI01000129">
    <property type="protein sequence ID" value="HHS52184.1"/>
    <property type="molecule type" value="Genomic_DNA"/>
</dbReference>
<sequence length="461" mass="54074">MGAFICTLSEWDWETTLTKGIYGNRYFKEGTNQPHQDIQQLSIIRDLISIKEGDLFFFHIRGKQTIHGVYESRSEAFFDNTPIWLDSTEKFPYRFLFQPTRKYLYLCQADANIDVHSLYELIDSGQIISLVTLEFEQNIEARSVRKILVEDALKIIRLLHRDFRLRSSPAKINFNPVQLPNTYRPIKENLFKVGNIENAIKAVMLYKLANGDSTLKNILTLPPNYDFVNEFFIAQTTRKAIDILIKAPNFLVILEFKTKKCDITALKQSLYYRDLLIQRTWVNNDDKILLGLVAQSFTNELFDSVKKINCVNEQVKLLSMYQAIISGQISTMLHHLNSSTPLEKLKKDPYAFNEVFSYNKDFKVTLVKELSEYKVLVFEKKYNNTAEISFVMFIEEEVNAITIKTFMHLYKNFVLSLSHRNFREVEPLIIAKSYSDEAIEIIEEYNSKYEKRKPFRLFTYK</sequence>
<proteinExistence type="predicted"/>
<name>A0A7C6A9Z2_UNCW3</name>
<dbReference type="GO" id="GO:0003676">
    <property type="term" value="F:nucleic acid binding"/>
    <property type="evidence" value="ECO:0007669"/>
    <property type="project" value="InterPro"/>
</dbReference>
<dbReference type="InterPro" id="IPR011856">
    <property type="entry name" value="tRNA_endonuc-like_dom_sf"/>
</dbReference>
<reference evidence="1" key="1">
    <citation type="journal article" date="2020" name="mSystems">
        <title>Genome- and Community-Level Interaction Insights into Carbon Utilization and Element Cycling Functions of Hydrothermarchaeota in Hydrothermal Sediment.</title>
        <authorList>
            <person name="Zhou Z."/>
            <person name="Liu Y."/>
            <person name="Xu W."/>
            <person name="Pan J."/>
            <person name="Luo Z.H."/>
            <person name="Li M."/>
        </authorList>
    </citation>
    <scope>NUCLEOTIDE SEQUENCE [LARGE SCALE GENOMIC DNA]</scope>
    <source>
        <strain evidence="1">SpSt-876</strain>
    </source>
</reference>
<organism evidence="1">
    <name type="scientific">candidate division WOR-3 bacterium</name>
    <dbReference type="NCBI Taxonomy" id="2052148"/>
    <lineage>
        <taxon>Bacteria</taxon>
        <taxon>Bacteria division WOR-3</taxon>
    </lineage>
</organism>
<gene>
    <name evidence="1" type="ORF">ENW73_04875</name>
</gene>
<dbReference type="Gene3D" id="3.10.590.10">
    <property type="entry name" value="ph1033 like domains"/>
    <property type="match status" value="1"/>
</dbReference>
<comment type="caution">
    <text evidence="1">The sequence shown here is derived from an EMBL/GenBank/DDBJ whole genome shotgun (WGS) entry which is preliminary data.</text>
</comment>
<protein>
    <submittedName>
        <fullName evidence="1">Uncharacterized protein</fullName>
    </submittedName>
</protein>
<dbReference type="Gene3D" id="3.40.1350.10">
    <property type="match status" value="1"/>
</dbReference>
<evidence type="ECO:0000313" key="1">
    <source>
        <dbReference type="EMBL" id="HHS52184.1"/>
    </source>
</evidence>